<feature type="transmembrane region" description="Helical" evidence="2">
    <location>
        <begin position="80"/>
        <end position="100"/>
    </location>
</feature>
<feature type="compositionally biased region" description="Basic and acidic residues" evidence="1">
    <location>
        <begin position="212"/>
        <end position="227"/>
    </location>
</feature>
<feature type="transmembrane region" description="Helical" evidence="2">
    <location>
        <begin position="31"/>
        <end position="49"/>
    </location>
</feature>
<keyword evidence="2" id="KW-1133">Transmembrane helix</keyword>
<gene>
    <name evidence="3" type="ORF">HWQ67_05265</name>
</gene>
<keyword evidence="2" id="KW-0812">Transmembrane</keyword>
<dbReference type="Proteomes" id="UP001196980">
    <property type="component" value="Unassembled WGS sequence"/>
</dbReference>
<evidence type="ECO:0000313" key="3">
    <source>
        <dbReference type="EMBL" id="MBV6340986.1"/>
    </source>
</evidence>
<evidence type="ECO:0000256" key="2">
    <source>
        <dbReference type="SAM" id="Phobius"/>
    </source>
</evidence>
<feature type="region of interest" description="Disordered" evidence="1">
    <location>
        <begin position="212"/>
        <end position="234"/>
    </location>
</feature>
<evidence type="ECO:0000256" key="1">
    <source>
        <dbReference type="SAM" id="MobiDB-lite"/>
    </source>
</evidence>
<accession>A0ABS6RWI3</accession>
<protein>
    <submittedName>
        <fullName evidence="3">Uncharacterized protein</fullName>
    </submittedName>
</protein>
<sequence>MLIPAFTDVVKRLNEIIKSLGALSDEQKNSIVKWGLVAAAIGPVIWTIGKITSGLIALKAAATWFVVTLAPFLLANPVVAVIAGIAAAITAVYLNFDTLVKTAEKGLNRLANAVWRFQNMLPEGSLLRAGKTDADLERALSQNEAEYLRIEGKQAAGDVRGRTKYDEAAAFEQQFLLAGAGAGGGGVTMQTSNTFNITGTANMDEKKLAREVDRLAQRRDRETAARIRRERKGR</sequence>
<keyword evidence="4" id="KW-1185">Reference proteome</keyword>
<organism evidence="3 4">
    <name type="scientific">Candidatus Magnetobacterium casense</name>
    <dbReference type="NCBI Taxonomy" id="1455061"/>
    <lineage>
        <taxon>Bacteria</taxon>
        <taxon>Pseudomonadati</taxon>
        <taxon>Nitrospirota</taxon>
        <taxon>Thermodesulfovibrionia</taxon>
        <taxon>Thermodesulfovibrionales</taxon>
        <taxon>Candidatus Magnetobacteriaceae</taxon>
        <taxon>Candidatus Magnetobacterium</taxon>
    </lineage>
</organism>
<name>A0ABS6RWI3_9BACT</name>
<evidence type="ECO:0000313" key="4">
    <source>
        <dbReference type="Proteomes" id="UP001196980"/>
    </source>
</evidence>
<dbReference type="EMBL" id="JABXWD010000062">
    <property type="protein sequence ID" value="MBV6340986.1"/>
    <property type="molecule type" value="Genomic_DNA"/>
</dbReference>
<proteinExistence type="predicted"/>
<reference evidence="3 4" key="1">
    <citation type="journal article" date="2020" name="J Geophys Res Biogeosci">
        <title>Magnetotaxis as an Adaptation to Enable Bacterial Shuttling of Microbial Sulfur and Sulfur Cycling Across Aquatic Oxic#Anoxic Interfaces.</title>
        <authorList>
            <person name="Li J."/>
            <person name="Liu P."/>
            <person name="Wang J."/>
            <person name="Roberts A.P."/>
            <person name="Pan Y."/>
        </authorList>
    </citation>
    <scope>NUCLEOTIDE SEQUENCE [LARGE SCALE GENOMIC DNA]</scope>
    <source>
        <strain evidence="3 4">MYR-1_YQ</strain>
    </source>
</reference>
<keyword evidence="2" id="KW-0472">Membrane</keyword>
<comment type="caution">
    <text evidence="3">The sequence shown here is derived from an EMBL/GenBank/DDBJ whole genome shotgun (WGS) entry which is preliminary data.</text>
</comment>